<organism evidence="1">
    <name type="scientific">Tanacetum cinerariifolium</name>
    <name type="common">Dalmatian daisy</name>
    <name type="synonym">Chrysanthemum cinerariifolium</name>
    <dbReference type="NCBI Taxonomy" id="118510"/>
    <lineage>
        <taxon>Eukaryota</taxon>
        <taxon>Viridiplantae</taxon>
        <taxon>Streptophyta</taxon>
        <taxon>Embryophyta</taxon>
        <taxon>Tracheophyta</taxon>
        <taxon>Spermatophyta</taxon>
        <taxon>Magnoliopsida</taxon>
        <taxon>eudicotyledons</taxon>
        <taxon>Gunneridae</taxon>
        <taxon>Pentapetalae</taxon>
        <taxon>asterids</taxon>
        <taxon>campanulids</taxon>
        <taxon>Asterales</taxon>
        <taxon>Asteraceae</taxon>
        <taxon>Asteroideae</taxon>
        <taxon>Anthemideae</taxon>
        <taxon>Anthemidinae</taxon>
        <taxon>Tanacetum</taxon>
    </lineage>
</organism>
<proteinExistence type="predicted"/>
<dbReference type="AlphaFoldDB" id="A0A699W1N2"/>
<accession>A0A699W1N2</accession>
<evidence type="ECO:0000313" key="1">
    <source>
        <dbReference type="EMBL" id="GFD40529.1"/>
    </source>
</evidence>
<protein>
    <submittedName>
        <fullName evidence="1">Uncharacterized protein</fullName>
    </submittedName>
</protein>
<sequence length="89" mass="10287">MRETTTDADTVANIEETVKFYTQKLKEHGMKPKNRKSNGVMSVLKDKGGKFDDNLDETNLDLIKEFMIWVLESRDVSDEKSREVFSVMP</sequence>
<comment type="caution">
    <text evidence="1">The sequence shown here is derived from an EMBL/GenBank/DDBJ whole genome shotgun (WGS) entry which is preliminary data.</text>
</comment>
<reference evidence="1" key="1">
    <citation type="journal article" date="2019" name="Sci. Rep.">
        <title>Draft genome of Tanacetum cinerariifolium, the natural source of mosquito coil.</title>
        <authorList>
            <person name="Yamashiro T."/>
            <person name="Shiraishi A."/>
            <person name="Satake H."/>
            <person name="Nakayama K."/>
        </authorList>
    </citation>
    <scope>NUCLEOTIDE SEQUENCE</scope>
</reference>
<gene>
    <name evidence="1" type="ORF">Tci_912498</name>
</gene>
<dbReference type="EMBL" id="BKCJ011535134">
    <property type="protein sequence ID" value="GFD40529.1"/>
    <property type="molecule type" value="Genomic_DNA"/>
</dbReference>
<name>A0A699W1N2_TANCI</name>